<dbReference type="EMBL" id="JABEPP010000002">
    <property type="protein sequence ID" value="NNM72081.1"/>
    <property type="molecule type" value="Genomic_DNA"/>
</dbReference>
<dbReference type="Proteomes" id="UP000564885">
    <property type="component" value="Unassembled WGS sequence"/>
</dbReference>
<sequence length="69" mass="7497">MPDEPEQTDEAFPTDDDVDAVIAEFGGDAREAVRALLHDISIFAGDFEASVSHGFVRGGIPKLVLRRRA</sequence>
<proteinExistence type="predicted"/>
<gene>
    <name evidence="1" type="ORF">HJG44_06695</name>
</gene>
<organism evidence="1 2">
    <name type="scientific">Enterovirga aerilata</name>
    <dbReference type="NCBI Taxonomy" id="2730920"/>
    <lineage>
        <taxon>Bacteria</taxon>
        <taxon>Pseudomonadati</taxon>
        <taxon>Pseudomonadota</taxon>
        <taxon>Alphaproteobacteria</taxon>
        <taxon>Hyphomicrobiales</taxon>
        <taxon>Methylobacteriaceae</taxon>
        <taxon>Enterovirga</taxon>
    </lineage>
</organism>
<comment type="caution">
    <text evidence="1">The sequence shown here is derived from an EMBL/GenBank/DDBJ whole genome shotgun (WGS) entry which is preliminary data.</text>
</comment>
<accession>A0A849I420</accession>
<protein>
    <submittedName>
        <fullName evidence="1">Uncharacterized protein</fullName>
    </submittedName>
</protein>
<evidence type="ECO:0000313" key="1">
    <source>
        <dbReference type="EMBL" id="NNM72081.1"/>
    </source>
</evidence>
<keyword evidence="2" id="KW-1185">Reference proteome</keyword>
<evidence type="ECO:0000313" key="2">
    <source>
        <dbReference type="Proteomes" id="UP000564885"/>
    </source>
</evidence>
<dbReference type="RefSeq" id="WP_171217583.1">
    <property type="nucleotide sequence ID" value="NZ_JABEPP010000002.1"/>
</dbReference>
<reference evidence="1 2" key="1">
    <citation type="submission" date="2020-04" db="EMBL/GenBank/DDBJ databases">
        <title>Enterovirga sp. isolate from soil.</title>
        <authorList>
            <person name="Chea S."/>
            <person name="Kim D.-U."/>
        </authorList>
    </citation>
    <scope>NUCLEOTIDE SEQUENCE [LARGE SCALE GENOMIC DNA]</scope>
    <source>
        <strain evidence="1 2">DB1703</strain>
    </source>
</reference>
<dbReference type="AlphaFoldDB" id="A0A849I420"/>
<name>A0A849I420_9HYPH</name>